<comment type="caution">
    <text evidence="1">The sequence shown here is derived from an EMBL/GenBank/DDBJ whole genome shotgun (WGS) entry which is preliminary data.</text>
</comment>
<organism evidence="1 2">
    <name type="scientific">Haematococcus lacustris</name>
    <name type="common">Green alga</name>
    <name type="synonym">Haematococcus pluvialis</name>
    <dbReference type="NCBI Taxonomy" id="44745"/>
    <lineage>
        <taxon>Eukaryota</taxon>
        <taxon>Viridiplantae</taxon>
        <taxon>Chlorophyta</taxon>
        <taxon>core chlorophytes</taxon>
        <taxon>Chlorophyceae</taxon>
        <taxon>CS clade</taxon>
        <taxon>Chlamydomonadales</taxon>
        <taxon>Haematococcaceae</taxon>
        <taxon>Haematococcus</taxon>
    </lineage>
</organism>
<accession>A0A699ZJJ3</accession>
<name>A0A699ZJJ3_HAELA</name>
<evidence type="ECO:0000313" key="1">
    <source>
        <dbReference type="EMBL" id="GFH22175.1"/>
    </source>
</evidence>
<dbReference type="AlphaFoldDB" id="A0A699ZJJ3"/>
<sequence>MEAVRRHLLREKGEVIVSDDGLGKECVDKPIMQAWLVMTAYNHQPPACLAALLLQGIRTLCNAIQRRLSRNVPEGKIAILATAVGSLDSARLIFAS</sequence>
<evidence type="ECO:0000313" key="2">
    <source>
        <dbReference type="Proteomes" id="UP000485058"/>
    </source>
</evidence>
<keyword evidence="2" id="KW-1185">Reference proteome</keyword>
<proteinExistence type="predicted"/>
<dbReference type="EMBL" id="BLLF01001984">
    <property type="protein sequence ID" value="GFH22175.1"/>
    <property type="molecule type" value="Genomic_DNA"/>
</dbReference>
<dbReference type="Proteomes" id="UP000485058">
    <property type="component" value="Unassembled WGS sequence"/>
</dbReference>
<feature type="non-terminal residue" evidence="1">
    <location>
        <position position="1"/>
    </location>
</feature>
<protein>
    <submittedName>
        <fullName evidence="1">Uncharacterized protein</fullName>
    </submittedName>
</protein>
<reference evidence="1 2" key="1">
    <citation type="submission" date="2020-02" db="EMBL/GenBank/DDBJ databases">
        <title>Draft genome sequence of Haematococcus lacustris strain NIES-144.</title>
        <authorList>
            <person name="Morimoto D."/>
            <person name="Nakagawa S."/>
            <person name="Yoshida T."/>
            <person name="Sawayama S."/>
        </authorList>
    </citation>
    <scope>NUCLEOTIDE SEQUENCE [LARGE SCALE GENOMIC DNA]</scope>
    <source>
        <strain evidence="1 2">NIES-144</strain>
    </source>
</reference>
<gene>
    <name evidence="1" type="ORF">HaLaN_19596</name>
</gene>